<evidence type="ECO:0000313" key="2">
    <source>
        <dbReference type="EMBL" id="GEO93625.1"/>
    </source>
</evidence>
<dbReference type="Proteomes" id="UP000321155">
    <property type="component" value="Unassembled WGS sequence"/>
</dbReference>
<reference evidence="2 4" key="2">
    <citation type="submission" date="2019-07" db="EMBL/GenBank/DDBJ databases">
        <title>Whole genome shotgun sequence of Kocuria flava NBRC 107626.</title>
        <authorList>
            <person name="Hosoyama A."/>
            <person name="Uohara A."/>
            <person name="Ohji S."/>
            <person name="Ichikawa N."/>
        </authorList>
    </citation>
    <scope>NUCLEOTIDE SEQUENCE [LARGE SCALE GENOMIC DNA]</scope>
    <source>
        <strain evidence="2 4">NBRC 107626</strain>
    </source>
</reference>
<dbReference type="EMBL" id="BJZR01000144">
    <property type="protein sequence ID" value="GEO93625.1"/>
    <property type="molecule type" value="Genomic_DNA"/>
</dbReference>
<organism evidence="1 3">
    <name type="scientific">Kocuria flava</name>
    <dbReference type="NCBI Taxonomy" id="446860"/>
    <lineage>
        <taxon>Bacteria</taxon>
        <taxon>Bacillati</taxon>
        <taxon>Actinomycetota</taxon>
        <taxon>Actinomycetes</taxon>
        <taxon>Micrococcales</taxon>
        <taxon>Micrococcaceae</taxon>
        <taxon>Kocuria</taxon>
    </lineage>
</organism>
<evidence type="ECO:0000313" key="1">
    <source>
        <dbReference type="EMBL" id="ALU40869.1"/>
    </source>
</evidence>
<accession>A0A0U3HD41</accession>
<dbReference type="Proteomes" id="UP000057181">
    <property type="component" value="Chromosome"/>
</dbReference>
<dbReference type="EMBL" id="CP013254">
    <property type="protein sequence ID" value="ALU40869.1"/>
    <property type="molecule type" value="Genomic_DNA"/>
</dbReference>
<evidence type="ECO:0008006" key="5">
    <source>
        <dbReference type="Google" id="ProtNLM"/>
    </source>
</evidence>
<proteinExistence type="predicted"/>
<reference evidence="1 3" key="1">
    <citation type="submission" date="2015-11" db="EMBL/GenBank/DDBJ databases">
        <title>Complete Genome Sequence of Kocuria flava strain HO-9041.</title>
        <authorList>
            <person name="Zhou M."/>
            <person name="Dai J."/>
        </authorList>
    </citation>
    <scope>NUCLEOTIDE SEQUENCE [LARGE SCALE GENOMIC DNA]</scope>
    <source>
        <strain evidence="1 3">HO-9041</strain>
    </source>
</reference>
<keyword evidence="4" id="KW-1185">Reference proteome</keyword>
<gene>
    <name evidence="1" type="ORF">AS188_15210</name>
    <name evidence="2" type="ORF">KFL01_29310</name>
</gene>
<protein>
    <recommendedName>
        <fullName evidence="5">Secreted protein</fullName>
    </recommendedName>
</protein>
<dbReference type="AlphaFoldDB" id="A0A0U3HD41"/>
<name>A0A0U3HD41_9MICC</name>
<sequence length="126" mass="13098">MAAGAFCSARGCAFFSALVTWATGSRETAGAADGDAAARAVSGASAVPSWAGAACTDTVVARARPEKAATAATVRALPVKKEPMPFEEVRSRAMRGSGAFCWVEQIHRNIAEGSTSRSPRKPRLDR</sequence>
<evidence type="ECO:0000313" key="3">
    <source>
        <dbReference type="Proteomes" id="UP000057181"/>
    </source>
</evidence>
<evidence type="ECO:0000313" key="4">
    <source>
        <dbReference type="Proteomes" id="UP000321155"/>
    </source>
</evidence>
<dbReference type="KEGG" id="kfv:AS188_15210"/>